<dbReference type="EMBL" id="LCPO01000003">
    <property type="protein sequence ID" value="KKU99234.1"/>
    <property type="molecule type" value="Genomic_DNA"/>
</dbReference>
<dbReference type="InterPro" id="IPR007842">
    <property type="entry name" value="HEPN_dom"/>
</dbReference>
<dbReference type="Pfam" id="PF05168">
    <property type="entry name" value="HEPN"/>
    <property type="match status" value="1"/>
</dbReference>
<organism evidence="2 3">
    <name type="scientific">Candidatus Jorgensenbacteria bacterium GW2011_GWC1_48_8</name>
    <dbReference type="NCBI Taxonomy" id="1618666"/>
    <lineage>
        <taxon>Bacteria</taxon>
        <taxon>Candidatus Joergenseniibacteriota</taxon>
    </lineage>
</organism>
<dbReference type="AlphaFoldDB" id="A0A0G1UYA7"/>
<dbReference type="PROSITE" id="PS50910">
    <property type="entry name" value="HEPN"/>
    <property type="match status" value="1"/>
</dbReference>
<reference evidence="2 3" key="1">
    <citation type="journal article" date="2015" name="Nature">
        <title>rRNA introns, odd ribosomes, and small enigmatic genomes across a large radiation of phyla.</title>
        <authorList>
            <person name="Brown C.T."/>
            <person name="Hug L.A."/>
            <person name="Thomas B.C."/>
            <person name="Sharon I."/>
            <person name="Castelle C.J."/>
            <person name="Singh A."/>
            <person name="Wilkins M.J."/>
            <person name="Williams K.H."/>
            <person name="Banfield J.F."/>
        </authorList>
    </citation>
    <scope>NUCLEOTIDE SEQUENCE [LARGE SCALE GENOMIC DNA]</scope>
</reference>
<protein>
    <submittedName>
        <fullName evidence="2">HEPN domain protein</fullName>
    </submittedName>
</protein>
<feature type="domain" description="HEPN" evidence="1">
    <location>
        <begin position="12"/>
        <end position="125"/>
    </location>
</feature>
<comment type="caution">
    <text evidence="2">The sequence shown here is derived from an EMBL/GenBank/DDBJ whole genome shotgun (WGS) entry which is preliminary data.</text>
</comment>
<evidence type="ECO:0000313" key="3">
    <source>
        <dbReference type="Proteomes" id="UP000034600"/>
    </source>
</evidence>
<dbReference type="SUPFAM" id="SSF81593">
    <property type="entry name" value="Nucleotidyltransferase substrate binding subunit/domain"/>
    <property type="match status" value="1"/>
</dbReference>
<dbReference type="Gene3D" id="1.20.120.330">
    <property type="entry name" value="Nucleotidyltransferases domain 2"/>
    <property type="match status" value="1"/>
</dbReference>
<proteinExistence type="predicted"/>
<evidence type="ECO:0000259" key="1">
    <source>
        <dbReference type="PROSITE" id="PS50910"/>
    </source>
</evidence>
<dbReference type="Proteomes" id="UP000034600">
    <property type="component" value="Unassembled WGS sequence"/>
</dbReference>
<gene>
    <name evidence="2" type="ORF">UY32_C0003G0004</name>
</gene>
<evidence type="ECO:0000313" key="2">
    <source>
        <dbReference type="EMBL" id="KKU99234.1"/>
    </source>
</evidence>
<dbReference type="SMART" id="SM00748">
    <property type="entry name" value="HEPN"/>
    <property type="match status" value="1"/>
</dbReference>
<sequence length="141" mass="15662">MKNSLQNAKRWLKQAEYDFGEAEKLLRGNDFSYACFFAEQAAQKSLKAFLFWRGKRFVAIHSVGALLEEAFLLDPAFGELIGKGKKLDHYYLASRYPDALPEPAIPSESYVKEDAEGAITIAGEILNRSREIIGGGGSRGL</sequence>
<accession>A0A0G1UYA7</accession>
<name>A0A0G1UYA7_9BACT</name>